<dbReference type="eggNOG" id="COG1411">
    <property type="taxonomic scope" value="Bacteria"/>
</dbReference>
<dbReference type="AlphaFoldDB" id="D8K9N7"/>
<dbReference type="PANTHER" id="PTHR43090:SF2">
    <property type="entry name" value="1-(5-PHOSPHORIBOSYL)-5-[(5-PHOSPHORIBOSYLAMINO)METHYLIDENEAMINO] IMIDAZOLE-4-CARBOXAMIDE ISOMERASE"/>
    <property type="match status" value="1"/>
</dbReference>
<dbReference type="KEGG" id="nwa:Nwat_0356"/>
<dbReference type="Gene3D" id="3.20.20.70">
    <property type="entry name" value="Aldolase class I"/>
    <property type="match status" value="1"/>
</dbReference>
<dbReference type="InterPro" id="IPR006062">
    <property type="entry name" value="His_biosynth"/>
</dbReference>
<evidence type="ECO:0000256" key="2">
    <source>
        <dbReference type="ARBA" id="ARBA00022605"/>
    </source>
</evidence>
<comment type="pathway">
    <text evidence="4">Amino-acid biosynthesis.</text>
</comment>
<dbReference type="RefSeq" id="WP_013219436.1">
    <property type="nucleotide sequence ID" value="NC_014315.1"/>
</dbReference>
<dbReference type="OrthoDB" id="8535539at2"/>
<dbReference type="InterPro" id="IPR044524">
    <property type="entry name" value="Isoase_HisA-like"/>
</dbReference>
<evidence type="ECO:0000313" key="6">
    <source>
        <dbReference type="EMBL" id="ADJ27326.1"/>
    </source>
</evidence>
<dbReference type="GO" id="GO:0000162">
    <property type="term" value="P:L-tryptophan biosynthetic process"/>
    <property type="evidence" value="ECO:0007669"/>
    <property type="project" value="TreeGrafter"/>
</dbReference>
<protein>
    <submittedName>
        <fullName evidence="6">Histidine biosynthesis protein</fullName>
    </submittedName>
</protein>
<dbReference type="InterPro" id="IPR011060">
    <property type="entry name" value="RibuloseP-bd_barrel"/>
</dbReference>
<evidence type="ECO:0000256" key="5">
    <source>
        <dbReference type="RuleBase" id="RU003657"/>
    </source>
</evidence>
<proteinExistence type="inferred from homology"/>
<dbReference type="PANTHER" id="PTHR43090">
    <property type="entry name" value="1-(5-PHOSPHORIBOSYL)-5-[(5-PHOSPHORIBOSYLAMINO)METHYLIDENEAMINO] IMIDAZOLE-4-CARBOXAMIDE ISOMERASE"/>
    <property type="match status" value="1"/>
</dbReference>
<dbReference type="EMBL" id="CP002086">
    <property type="protein sequence ID" value="ADJ27326.1"/>
    <property type="molecule type" value="Genomic_DNA"/>
</dbReference>
<dbReference type="CDD" id="cd04723">
    <property type="entry name" value="HisA_HisF"/>
    <property type="match status" value="1"/>
</dbReference>
<accession>D8K9N7</accession>
<comment type="similarity">
    <text evidence="1 5">Belongs to the HisA/HisF family.</text>
</comment>
<dbReference type="Proteomes" id="UP000000393">
    <property type="component" value="Chromosome"/>
</dbReference>
<keyword evidence="7" id="KW-1185">Reference proteome</keyword>
<keyword evidence="3 5" id="KW-0368">Histidine biosynthesis</keyword>
<dbReference type="Pfam" id="PF00977">
    <property type="entry name" value="His_biosynth"/>
    <property type="match status" value="1"/>
</dbReference>
<dbReference type="GO" id="GO:0005737">
    <property type="term" value="C:cytoplasm"/>
    <property type="evidence" value="ECO:0007669"/>
    <property type="project" value="TreeGrafter"/>
</dbReference>
<gene>
    <name evidence="6" type="ordered locus">Nwat_0356</name>
</gene>
<evidence type="ECO:0000256" key="1">
    <source>
        <dbReference type="ARBA" id="ARBA00009667"/>
    </source>
</evidence>
<keyword evidence="2 5" id="KW-0028">Amino-acid biosynthesis</keyword>
<dbReference type="InterPro" id="IPR013785">
    <property type="entry name" value="Aldolase_TIM"/>
</dbReference>
<dbReference type="SUPFAM" id="SSF51366">
    <property type="entry name" value="Ribulose-phoshate binding barrel"/>
    <property type="match status" value="1"/>
</dbReference>
<dbReference type="HOGENOM" id="CLU_048577_2_1_6"/>
<dbReference type="GO" id="GO:0003949">
    <property type="term" value="F:1-(5-phosphoribosyl)-5-[(5-phosphoribosylamino)methylideneamino]imidazole-4-carboxamide isomerase activity"/>
    <property type="evidence" value="ECO:0007669"/>
    <property type="project" value="InterPro"/>
</dbReference>
<evidence type="ECO:0000256" key="3">
    <source>
        <dbReference type="ARBA" id="ARBA00023102"/>
    </source>
</evidence>
<sequence length="235" mass="25435">MQLLPVLDLWGGVVVHARGGQRDDYLPLASPLAPNSSPLQVVAGLLQWCRFQQLYIADLNAIMGDGNNHFMIAAIAQSYPDLELWVDGGTACHEAVAQLFALGVARPVVGTETLPDLEAWQALQSAWPERLALSLDHRRGAFLGPAGLDRQPELWPGTVIAMSLDQVGSQQGPDWPLLERLRQRSLRKGMSLLAAGGVRCLEDLKQLAAWGVEGVLLASALHDGSLSPAELRQML</sequence>
<dbReference type="STRING" id="105559.Nwat_0356"/>
<evidence type="ECO:0000256" key="4">
    <source>
        <dbReference type="ARBA" id="ARBA00029440"/>
    </source>
</evidence>
<evidence type="ECO:0000313" key="7">
    <source>
        <dbReference type="Proteomes" id="UP000000393"/>
    </source>
</evidence>
<name>D8K9N7_NITWC</name>
<organism evidence="6 7">
    <name type="scientific">Nitrosococcus watsoni (strain C-113)</name>
    <dbReference type="NCBI Taxonomy" id="105559"/>
    <lineage>
        <taxon>Bacteria</taxon>
        <taxon>Pseudomonadati</taxon>
        <taxon>Pseudomonadota</taxon>
        <taxon>Gammaproteobacteria</taxon>
        <taxon>Chromatiales</taxon>
        <taxon>Chromatiaceae</taxon>
        <taxon>Nitrosococcus</taxon>
    </lineage>
</organism>
<reference evidence="6 7" key="1">
    <citation type="submission" date="2010-06" db="EMBL/GenBank/DDBJ databases">
        <title>Complete sequence of chromosome of Nitrosococcus watsoni C-113.</title>
        <authorList>
            <consortium name="US DOE Joint Genome Institute"/>
            <person name="Lucas S."/>
            <person name="Copeland A."/>
            <person name="Lapidus A."/>
            <person name="Cheng J.-F."/>
            <person name="Bruce D."/>
            <person name="Goodwin L."/>
            <person name="Pitluck S."/>
            <person name="Malfatti S.A."/>
            <person name="Chain P.S.G."/>
            <person name="Land M."/>
            <person name="Hauser L."/>
            <person name="Kyrpides N."/>
            <person name="Ivanova N."/>
            <person name="Cambell M.A."/>
            <person name="Heidelberg J.F."/>
            <person name="Klotz M.G."/>
            <person name="Woyke T."/>
        </authorList>
    </citation>
    <scope>NUCLEOTIDE SEQUENCE [LARGE SCALE GENOMIC DNA]</scope>
    <source>
        <strain evidence="6 7">C-113</strain>
    </source>
</reference>
<dbReference type="GO" id="GO:0000105">
    <property type="term" value="P:L-histidine biosynthetic process"/>
    <property type="evidence" value="ECO:0007669"/>
    <property type="project" value="UniProtKB-KW"/>
</dbReference>